<dbReference type="EMBL" id="JADBGQ010000010">
    <property type="protein sequence ID" value="KAG5375362.1"/>
    <property type="molecule type" value="Genomic_DNA"/>
</dbReference>
<reference evidence="2 3" key="1">
    <citation type="submission" date="2021-03" db="EMBL/GenBank/DDBJ databases">
        <authorList>
            <person name="King G.J."/>
            <person name="Bancroft I."/>
            <person name="Baten A."/>
            <person name="Bloomfield J."/>
            <person name="Borpatragohain P."/>
            <person name="He Z."/>
            <person name="Irish N."/>
            <person name="Irwin J."/>
            <person name="Liu K."/>
            <person name="Mauleon R.P."/>
            <person name="Moore J."/>
            <person name="Morris R."/>
            <person name="Ostergaard L."/>
            <person name="Wang B."/>
            <person name="Wells R."/>
        </authorList>
    </citation>
    <scope>NUCLEOTIDE SEQUENCE [LARGE SCALE GENOMIC DNA]</scope>
    <source>
        <strain evidence="2">R-o-18</strain>
        <tissue evidence="2">Leaf</tissue>
    </source>
</reference>
<sequence>MNIWFQRRRVAKKDQWAKCKQREQPVAVSYRRERHPQTLKHTVTYSFQRTHTRRNLHKESNSDRLAHPTDTKPAARGGSATDDAVVQRRKLEIAASNSSSRDRVHPFNRQAHIEQRDLLSTPPPT</sequence>
<feature type="compositionally biased region" description="Basic and acidic residues" evidence="1">
    <location>
        <begin position="57"/>
        <end position="70"/>
    </location>
</feature>
<evidence type="ECO:0000313" key="3">
    <source>
        <dbReference type="Proteomes" id="UP000823674"/>
    </source>
</evidence>
<protein>
    <recommendedName>
        <fullName evidence="4">Homeobox domain-containing protein</fullName>
    </recommendedName>
</protein>
<evidence type="ECO:0000256" key="1">
    <source>
        <dbReference type="SAM" id="MobiDB-lite"/>
    </source>
</evidence>
<dbReference type="Proteomes" id="UP000823674">
    <property type="component" value="Chromosome A10"/>
</dbReference>
<feature type="compositionally biased region" description="Basic and acidic residues" evidence="1">
    <location>
        <begin position="100"/>
        <end position="117"/>
    </location>
</feature>
<gene>
    <name evidence="2" type="primary">A10p012960.1_BraROA</name>
    <name evidence="2" type="ORF">IGI04_039958</name>
</gene>
<name>A0ABQ7KM66_BRACM</name>
<organism evidence="2 3">
    <name type="scientific">Brassica rapa subsp. trilocularis</name>
    <dbReference type="NCBI Taxonomy" id="1813537"/>
    <lineage>
        <taxon>Eukaryota</taxon>
        <taxon>Viridiplantae</taxon>
        <taxon>Streptophyta</taxon>
        <taxon>Embryophyta</taxon>
        <taxon>Tracheophyta</taxon>
        <taxon>Spermatophyta</taxon>
        <taxon>Magnoliopsida</taxon>
        <taxon>eudicotyledons</taxon>
        <taxon>Gunneridae</taxon>
        <taxon>Pentapetalae</taxon>
        <taxon>rosids</taxon>
        <taxon>malvids</taxon>
        <taxon>Brassicales</taxon>
        <taxon>Brassicaceae</taxon>
        <taxon>Brassiceae</taxon>
        <taxon>Brassica</taxon>
    </lineage>
</organism>
<evidence type="ECO:0000313" key="2">
    <source>
        <dbReference type="EMBL" id="KAG5375362.1"/>
    </source>
</evidence>
<proteinExistence type="predicted"/>
<comment type="caution">
    <text evidence="2">The sequence shown here is derived from an EMBL/GenBank/DDBJ whole genome shotgun (WGS) entry which is preliminary data.</text>
</comment>
<evidence type="ECO:0008006" key="4">
    <source>
        <dbReference type="Google" id="ProtNLM"/>
    </source>
</evidence>
<accession>A0ABQ7KM66</accession>
<feature type="region of interest" description="Disordered" evidence="1">
    <location>
        <begin position="49"/>
        <end position="125"/>
    </location>
</feature>
<keyword evidence="3" id="KW-1185">Reference proteome</keyword>
<feature type="region of interest" description="Disordered" evidence="1">
    <location>
        <begin position="20"/>
        <end position="39"/>
    </location>
</feature>